<dbReference type="Gramene" id="ERN10987">
    <property type="protein sequence ID" value="ERN10987"/>
    <property type="gene ID" value="AMTR_s00160p00065100"/>
</dbReference>
<evidence type="ECO:0000313" key="2">
    <source>
        <dbReference type="Proteomes" id="UP000017836"/>
    </source>
</evidence>
<dbReference type="Proteomes" id="UP000017836">
    <property type="component" value="Unassembled WGS sequence"/>
</dbReference>
<organism evidence="1 2">
    <name type="scientific">Amborella trichopoda</name>
    <dbReference type="NCBI Taxonomy" id="13333"/>
    <lineage>
        <taxon>Eukaryota</taxon>
        <taxon>Viridiplantae</taxon>
        <taxon>Streptophyta</taxon>
        <taxon>Embryophyta</taxon>
        <taxon>Tracheophyta</taxon>
        <taxon>Spermatophyta</taxon>
        <taxon>Magnoliopsida</taxon>
        <taxon>Amborellales</taxon>
        <taxon>Amborellaceae</taxon>
        <taxon>Amborella</taxon>
    </lineage>
</organism>
<dbReference type="EMBL" id="KI392724">
    <property type="protein sequence ID" value="ERN10987.1"/>
    <property type="molecule type" value="Genomic_DNA"/>
</dbReference>
<name>W1PLT3_AMBTC</name>
<protein>
    <submittedName>
        <fullName evidence="1">Uncharacterized protein</fullName>
    </submittedName>
</protein>
<reference evidence="2" key="1">
    <citation type="journal article" date="2013" name="Science">
        <title>The Amborella genome and the evolution of flowering plants.</title>
        <authorList>
            <consortium name="Amborella Genome Project"/>
        </authorList>
    </citation>
    <scope>NUCLEOTIDE SEQUENCE [LARGE SCALE GENOMIC DNA]</scope>
</reference>
<keyword evidence="2" id="KW-1185">Reference proteome</keyword>
<sequence length="162" mass="17553">MQGSFPIPLPLLVPPPIPRPQYTWHAPQCRSRNAPLLPFPHQAVRRLEQPTPQSIVDTWTYLAANLTLHPQCDSPPLANILTRPVEALPPLADVSWPLASTSPPPTAILSIASHPTEALGLSRTTPCHPLCRVYSSLILDVLPVLNGCPTLLPSALSVPPFL</sequence>
<dbReference type="HOGENOM" id="CLU_1637703_0_0_1"/>
<accession>W1PLT3</accession>
<dbReference type="AlphaFoldDB" id="W1PLT3"/>
<proteinExistence type="predicted"/>
<evidence type="ECO:0000313" key="1">
    <source>
        <dbReference type="EMBL" id="ERN10987.1"/>
    </source>
</evidence>
<gene>
    <name evidence="1" type="ORF">AMTR_s00160p00065100</name>
</gene>